<evidence type="ECO:0000313" key="3">
    <source>
        <dbReference type="Proteomes" id="UP001303115"/>
    </source>
</evidence>
<feature type="region of interest" description="Disordered" evidence="1">
    <location>
        <begin position="1"/>
        <end position="38"/>
    </location>
</feature>
<feature type="compositionally biased region" description="Low complexity" evidence="1">
    <location>
        <begin position="1"/>
        <end position="16"/>
    </location>
</feature>
<evidence type="ECO:0000256" key="1">
    <source>
        <dbReference type="SAM" id="MobiDB-lite"/>
    </source>
</evidence>
<feature type="compositionally biased region" description="Low complexity" evidence="1">
    <location>
        <begin position="321"/>
        <end position="348"/>
    </location>
</feature>
<reference evidence="3" key="1">
    <citation type="journal article" date="2023" name="Mol. Phylogenet. Evol.">
        <title>Genome-scale phylogeny and comparative genomics of the fungal order Sordariales.</title>
        <authorList>
            <person name="Hensen N."/>
            <person name="Bonometti L."/>
            <person name="Westerberg I."/>
            <person name="Brannstrom I.O."/>
            <person name="Guillou S."/>
            <person name="Cros-Aarteil S."/>
            <person name="Calhoun S."/>
            <person name="Haridas S."/>
            <person name="Kuo A."/>
            <person name="Mondo S."/>
            <person name="Pangilinan J."/>
            <person name="Riley R."/>
            <person name="LaButti K."/>
            <person name="Andreopoulos B."/>
            <person name="Lipzen A."/>
            <person name="Chen C."/>
            <person name="Yan M."/>
            <person name="Daum C."/>
            <person name="Ng V."/>
            <person name="Clum A."/>
            <person name="Steindorff A."/>
            <person name="Ohm R.A."/>
            <person name="Martin F."/>
            <person name="Silar P."/>
            <person name="Natvig D.O."/>
            <person name="Lalanne C."/>
            <person name="Gautier V."/>
            <person name="Ament-Velasquez S.L."/>
            <person name="Kruys A."/>
            <person name="Hutchinson M.I."/>
            <person name="Powell A.J."/>
            <person name="Barry K."/>
            <person name="Miller A.N."/>
            <person name="Grigoriev I.V."/>
            <person name="Debuchy R."/>
            <person name="Gladieux P."/>
            <person name="Hiltunen Thoren M."/>
            <person name="Johannesson H."/>
        </authorList>
    </citation>
    <scope>NUCLEOTIDE SEQUENCE [LARGE SCALE GENOMIC DNA]</scope>
    <source>
        <strain evidence="3">CBS 284.82</strain>
    </source>
</reference>
<keyword evidence="3" id="KW-1185">Reference proteome</keyword>
<feature type="region of interest" description="Disordered" evidence="1">
    <location>
        <begin position="501"/>
        <end position="535"/>
    </location>
</feature>
<feature type="region of interest" description="Disordered" evidence="1">
    <location>
        <begin position="136"/>
        <end position="186"/>
    </location>
</feature>
<evidence type="ECO:0000313" key="2">
    <source>
        <dbReference type="EMBL" id="KAK4040939.1"/>
    </source>
</evidence>
<comment type="caution">
    <text evidence="2">The sequence shown here is derived from an EMBL/GenBank/DDBJ whole genome shotgun (WGS) entry which is preliminary data.</text>
</comment>
<feature type="compositionally biased region" description="Basic and acidic residues" evidence="1">
    <location>
        <begin position="503"/>
        <end position="535"/>
    </location>
</feature>
<dbReference type="EMBL" id="MU854366">
    <property type="protein sequence ID" value="KAK4040939.1"/>
    <property type="molecule type" value="Genomic_DNA"/>
</dbReference>
<organism evidence="2 3">
    <name type="scientific">Parachaetomium inaequale</name>
    <dbReference type="NCBI Taxonomy" id="2588326"/>
    <lineage>
        <taxon>Eukaryota</taxon>
        <taxon>Fungi</taxon>
        <taxon>Dikarya</taxon>
        <taxon>Ascomycota</taxon>
        <taxon>Pezizomycotina</taxon>
        <taxon>Sordariomycetes</taxon>
        <taxon>Sordariomycetidae</taxon>
        <taxon>Sordariales</taxon>
        <taxon>Chaetomiaceae</taxon>
        <taxon>Parachaetomium</taxon>
    </lineage>
</organism>
<feature type="compositionally biased region" description="Polar residues" evidence="1">
    <location>
        <begin position="301"/>
        <end position="320"/>
    </location>
</feature>
<gene>
    <name evidence="2" type="ORF">C8A01DRAFT_34996</name>
</gene>
<proteinExistence type="predicted"/>
<accession>A0AAN6SRZ4</accession>
<protein>
    <submittedName>
        <fullName evidence="2">Uncharacterized protein</fullName>
    </submittedName>
</protein>
<feature type="compositionally biased region" description="Acidic residues" evidence="1">
    <location>
        <begin position="271"/>
        <end position="285"/>
    </location>
</feature>
<dbReference type="AlphaFoldDB" id="A0AAN6SRZ4"/>
<sequence>MSSFWPPGDGAAPAAGTDYSSAAQGNGGGNGNLLSRHPPLRPLLPVTALLLPRSRAPLDLPEHSQGNGYFDSLFRPLVMANVLPGPGPQADIHHRADSFPPTTPNIDPWTPSAASALADSFPGPGAQCHIQSHEDLSLAPPPQYDNYGQWASPPRAPASGNTFSGPAAETYAPQQNDDFSSGPVPHNAQQTMAFGAPALGSSFPGPSYHQYQYGPFPSVDQHINVLPASGVPPAAPFPGQVAQLPTQLTSRPLPPSQHHGTYQSAAFTDADFPDDDIYGDDDEDSSAPRSQACAYPPPPSSHDNNSGGSAVSQPTFSDNNPTVVPGPAGPFAPAAGAPRAPSARAATADPNPGGLLKLPGSVRSPSPVDQSLVGEAALALLSDEEIGKPLVPPGVEGRYWRKLARAAADSGKTRQLAYEKLAQDVAGSLARRKPGSDRDVKDAFLRVASETWDQNTQIVRHLARRGIVLRRSDWLSIDSSVVLEHCDAERADAVYGHHWMTNVKDKKMDKDKENEEDKGKDKSKDKENDKEDDKE</sequence>
<name>A0AAN6SRZ4_9PEZI</name>
<feature type="region of interest" description="Disordered" evidence="1">
    <location>
        <begin position="269"/>
        <end position="368"/>
    </location>
</feature>
<dbReference type="Proteomes" id="UP001303115">
    <property type="component" value="Unassembled WGS sequence"/>
</dbReference>